<keyword evidence="4" id="KW-0963">Cytoplasm</keyword>
<dbReference type="CDD" id="cd04646">
    <property type="entry name" value="LbH_Dynactin_6"/>
    <property type="match status" value="1"/>
</dbReference>
<dbReference type="InterPro" id="IPR027777">
    <property type="entry name" value="DCTN6"/>
</dbReference>
<dbReference type="RefSeq" id="XP_006956734.1">
    <property type="nucleotide sequence ID" value="XM_006956672.1"/>
</dbReference>
<dbReference type="AlphaFoldDB" id="I4YHA8"/>
<dbReference type="KEGG" id="wse:WALSEDRAFT_62719"/>
<evidence type="ECO:0000256" key="2">
    <source>
        <dbReference type="ARBA" id="ARBA00007719"/>
    </source>
</evidence>
<evidence type="ECO:0000313" key="8">
    <source>
        <dbReference type="Proteomes" id="UP000005242"/>
    </source>
</evidence>
<dbReference type="PANTHER" id="PTHR13072">
    <property type="entry name" value="DYNACTIN 6"/>
    <property type="match status" value="1"/>
</dbReference>
<dbReference type="SUPFAM" id="SSF51161">
    <property type="entry name" value="Trimeric LpxA-like enzymes"/>
    <property type="match status" value="1"/>
</dbReference>
<dbReference type="OrthoDB" id="2355at2759"/>
<keyword evidence="5" id="KW-0206">Cytoskeleton</keyword>
<dbReference type="OMA" id="ITMQAET"/>
<evidence type="ECO:0000256" key="3">
    <source>
        <dbReference type="ARBA" id="ARBA00016573"/>
    </source>
</evidence>
<evidence type="ECO:0000256" key="4">
    <source>
        <dbReference type="ARBA" id="ARBA00022490"/>
    </source>
</evidence>
<comment type="subcellular location">
    <subcellularLocation>
        <location evidence="1">Cytoplasm</location>
        <location evidence="1">Cytoskeleton</location>
    </subcellularLocation>
</comment>
<protein>
    <recommendedName>
        <fullName evidence="3">Dynactin subunit 6</fullName>
    </recommendedName>
</protein>
<gene>
    <name evidence="7" type="ORF">WALSEDRAFT_62719</name>
</gene>
<comment type="similarity">
    <text evidence="2">Belongs to the dynactin subunits 5/6 family. Dynactin subunit 6 subfamily.</text>
</comment>
<comment type="function">
    <text evidence="6">Part of the dynactin complex that activates the molecular motor dynein for ultra-processive transport along microtubules.</text>
</comment>
<dbReference type="GO" id="GO:0007052">
    <property type="term" value="P:mitotic spindle organization"/>
    <property type="evidence" value="ECO:0007669"/>
    <property type="project" value="TreeGrafter"/>
</dbReference>
<dbReference type="STRING" id="671144.I4YHA8"/>
<dbReference type="InterPro" id="IPR011004">
    <property type="entry name" value="Trimer_LpxA-like_sf"/>
</dbReference>
<dbReference type="GO" id="GO:0005869">
    <property type="term" value="C:dynactin complex"/>
    <property type="evidence" value="ECO:0007669"/>
    <property type="project" value="InterPro"/>
</dbReference>
<dbReference type="GeneID" id="18474783"/>
<evidence type="ECO:0000256" key="6">
    <source>
        <dbReference type="ARBA" id="ARBA00034687"/>
    </source>
</evidence>
<reference evidence="7 8" key="1">
    <citation type="journal article" date="2012" name="Fungal Genet. Biol.">
        <title>The genome of the xerotolerant mold Wallemia sebi reveals adaptations to osmotic stress and suggests cryptic sexual reproduction.</title>
        <authorList>
            <person name="Padamsee M."/>
            <person name="Kumar T.K.A."/>
            <person name="Riley R."/>
            <person name="Binder M."/>
            <person name="Boyd A."/>
            <person name="Calvo A.M."/>
            <person name="Furukawa K."/>
            <person name="Hesse C."/>
            <person name="Hohmann S."/>
            <person name="James T.Y."/>
            <person name="LaButti K."/>
            <person name="Lapidus A."/>
            <person name="Lindquist E."/>
            <person name="Lucas S."/>
            <person name="Miller K."/>
            <person name="Shantappa S."/>
            <person name="Grigoriev I.V."/>
            <person name="Hibbett D.S."/>
            <person name="McLaughlin D.J."/>
            <person name="Spatafora J.W."/>
            <person name="Aime M.C."/>
        </authorList>
    </citation>
    <scope>NUCLEOTIDE SEQUENCE [LARGE SCALE GENOMIC DNA]</scope>
    <source>
        <strain evidence="8">ATCC MYA-4683 / CBS 633.66</strain>
    </source>
</reference>
<evidence type="ECO:0000256" key="1">
    <source>
        <dbReference type="ARBA" id="ARBA00004245"/>
    </source>
</evidence>
<keyword evidence="8" id="KW-1185">Reference proteome</keyword>
<dbReference type="EMBL" id="JH668225">
    <property type="protein sequence ID" value="EIM23350.1"/>
    <property type="molecule type" value="Genomic_DNA"/>
</dbReference>
<name>I4YHA8_WALMC</name>
<dbReference type="PANTHER" id="PTHR13072:SF0">
    <property type="entry name" value="DYNACTIN SUBUNIT 6"/>
    <property type="match status" value="1"/>
</dbReference>
<dbReference type="HOGENOM" id="CLU_085418_0_0_1"/>
<dbReference type="Proteomes" id="UP000005242">
    <property type="component" value="Unassembled WGS sequence"/>
</dbReference>
<proteinExistence type="inferred from homology"/>
<sequence>MTTVDKVDIHPRALVCQDADLRGNITISDGTVVHPKCTILAVPGPIIIGENCIVEESAIIVNRRKEPMLIGNENVFQVGSRLEAASVGNRNTFSPKCRVLSSIEIPDDCFIGPACLVAPAFTNPPREDLSERLQDYTQVFGQNSERRIGDSVGKIHQRALLAKHLDYLRFALPKYVKMRNV</sequence>
<evidence type="ECO:0000313" key="7">
    <source>
        <dbReference type="EMBL" id="EIM23350.1"/>
    </source>
</evidence>
<dbReference type="eggNOG" id="KOG4042">
    <property type="taxonomic scope" value="Eukaryota"/>
</dbReference>
<dbReference type="InParanoid" id="I4YHA8"/>
<dbReference type="GO" id="GO:0070840">
    <property type="term" value="F:dynein complex binding"/>
    <property type="evidence" value="ECO:0007669"/>
    <property type="project" value="TreeGrafter"/>
</dbReference>
<organism evidence="7 8">
    <name type="scientific">Wallemia mellicola (strain ATCC MYA-4683 / CBS 633.66)</name>
    <name type="common">Wallemia sebi (CBS 633.66)</name>
    <dbReference type="NCBI Taxonomy" id="671144"/>
    <lineage>
        <taxon>Eukaryota</taxon>
        <taxon>Fungi</taxon>
        <taxon>Dikarya</taxon>
        <taxon>Basidiomycota</taxon>
        <taxon>Wallemiomycotina</taxon>
        <taxon>Wallemiomycetes</taxon>
        <taxon>Wallemiales</taxon>
        <taxon>Wallemiaceae</taxon>
        <taxon>Wallemia</taxon>
    </lineage>
</organism>
<accession>I4YHA8</accession>
<evidence type="ECO:0000256" key="5">
    <source>
        <dbReference type="ARBA" id="ARBA00023212"/>
    </source>
</evidence>
<dbReference type="Gene3D" id="2.160.10.10">
    <property type="entry name" value="Hexapeptide repeat proteins"/>
    <property type="match status" value="1"/>
</dbReference>